<gene>
    <name evidence="3" type="ORF">GBA63_07610</name>
</gene>
<dbReference type="InterPro" id="IPR011008">
    <property type="entry name" value="Dimeric_a/b-barrel"/>
</dbReference>
<dbReference type="Gene3D" id="3.30.70.100">
    <property type="match status" value="1"/>
</dbReference>
<comment type="subunit">
    <text evidence="1">Homodimer.</text>
</comment>
<dbReference type="PANTHER" id="PTHR33178:SF10">
    <property type="entry name" value="STRESS-RESPONSE A_B BARREL DOMAIN-CONTAINING PROTEIN"/>
    <property type="match status" value="1"/>
</dbReference>
<dbReference type="Pfam" id="PF07876">
    <property type="entry name" value="Dabb"/>
    <property type="match status" value="1"/>
</dbReference>
<sequence>MVDHLVFFAVKEGASAGEVEDLISSIRGLKNEVPGVVDLSVGEDFSGRSGEYTHALFARFEDAAGLQEYMGHPAHLAVVEKLGATTTGRIVADYEF</sequence>
<dbReference type="KEGG" id="rub:GBA63_07610"/>
<proteinExistence type="predicted"/>
<accession>A0A6G8Q7S3</accession>
<dbReference type="InterPro" id="IPR013097">
    <property type="entry name" value="Dabb"/>
</dbReference>
<name>A0A6G8Q7S3_9ACTN</name>
<keyword evidence="4" id="KW-1185">Reference proteome</keyword>
<dbReference type="PANTHER" id="PTHR33178">
    <property type="match status" value="1"/>
</dbReference>
<dbReference type="SUPFAM" id="SSF54909">
    <property type="entry name" value="Dimeric alpha+beta barrel"/>
    <property type="match status" value="1"/>
</dbReference>
<dbReference type="AlphaFoldDB" id="A0A6G8Q7S3"/>
<protein>
    <submittedName>
        <fullName evidence="3">Dabb family protein</fullName>
    </submittedName>
</protein>
<dbReference type="EMBL" id="CP045119">
    <property type="protein sequence ID" value="QIN82521.1"/>
    <property type="molecule type" value="Genomic_DNA"/>
</dbReference>
<evidence type="ECO:0000313" key="4">
    <source>
        <dbReference type="Proteomes" id="UP000501452"/>
    </source>
</evidence>
<dbReference type="Proteomes" id="UP000501452">
    <property type="component" value="Chromosome"/>
</dbReference>
<dbReference type="SMART" id="SM00886">
    <property type="entry name" value="Dabb"/>
    <property type="match status" value="1"/>
</dbReference>
<reference evidence="3 4" key="1">
    <citation type="submission" date="2019-10" db="EMBL/GenBank/DDBJ databases">
        <title>Rubrobacter sp nov SCSIO 52090 isolated from a deep-sea sediment in the South China Sea.</title>
        <authorList>
            <person name="Chen R.W."/>
        </authorList>
    </citation>
    <scope>NUCLEOTIDE SEQUENCE [LARGE SCALE GENOMIC DNA]</scope>
    <source>
        <strain evidence="3 4">SCSIO 52909</strain>
    </source>
</reference>
<organism evidence="3 4">
    <name type="scientific">Rubrobacter tropicus</name>
    <dbReference type="NCBI Taxonomy" id="2653851"/>
    <lineage>
        <taxon>Bacteria</taxon>
        <taxon>Bacillati</taxon>
        <taxon>Actinomycetota</taxon>
        <taxon>Rubrobacteria</taxon>
        <taxon>Rubrobacterales</taxon>
        <taxon>Rubrobacteraceae</taxon>
        <taxon>Rubrobacter</taxon>
    </lineage>
</organism>
<evidence type="ECO:0000256" key="1">
    <source>
        <dbReference type="ARBA" id="ARBA00011738"/>
    </source>
</evidence>
<evidence type="ECO:0000313" key="3">
    <source>
        <dbReference type="EMBL" id="QIN82521.1"/>
    </source>
</evidence>
<dbReference type="PROSITE" id="PS51502">
    <property type="entry name" value="S_R_A_B_BARREL"/>
    <property type="match status" value="1"/>
</dbReference>
<feature type="domain" description="Stress-response A/B barrel" evidence="2">
    <location>
        <begin position="2"/>
        <end position="94"/>
    </location>
</feature>
<dbReference type="RefSeq" id="WP_166174940.1">
    <property type="nucleotide sequence ID" value="NZ_CP045119.1"/>
</dbReference>
<evidence type="ECO:0000259" key="2">
    <source>
        <dbReference type="PROSITE" id="PS51502"/>
    </source>
</evidence>
<dbReference type="InterPro" id="IPR044662">
    <property type="entry name" value="HS1/DABB1-like"/>
</dbReference>